<evidence type="ECO:0000313" key="4">
    <source>
        <dbReference type="Proteomes" id="UP001295463"/>
    </source>
</evidence>
<reference evidence="3 4" key="1">
    <citation type="submission" date="2022-03" db="EMBL/GenBank/DDBJ databases">
        <authorList>
            <person name="Koch H."/>
        </authorList>
    </citation>
    <scope>NUCLEOTIDE SEQUENCE [LARGE SCALE GENOMIC DNA]</scope>
    <source>
        <strain evidence="3 4">G1</strain>
    </source>
</reference>
<dbReference type="InterPro" id="IPR017466">
    <property type="entry name" value="XrtA-assoc_ATPase-like"/>
</dbReference>
<name>A0ABM9DAG6_9BACT</name>
<feature type="domain" description="AAA+ ATPase" evidence="2">
    <location>
        <begin position="42"/>
        <end position="194"/>
    </location>
</feature>
<dbReference type="InterPro" id="IPR052026">
    <property type="entry name" value="ExeA_AAA_ATPase_DNA-bind"/>
</dbReference>
<evidence type="ECO:0000313" key="3">
    <source>
        <dbReference type="EMBL" id="CAH2031360.1"/>
    </source>
</evidence>
<dbReference type="Proteomes" id="UP001295463">
    <property type="component" value="Chromosome"/>
</dbReference>
<accession>A0ABM9DAG6</accession>
<evidence type="ECO:0000256" key="1">
    <source>
        <dbReference type="SAM" id="Coils"/>
    </source>
</evidence>
<dbReference type="Pfam" id="PF13401">
    <property type="entry name" value="AAA_22"/>
    <property type="match status" value="1"/>
</dbReference>
<dbReference type="Gene3D" id="3.40.50.300">
    <property type="entry name" value="P-loop containing nucleotide triphosphate hydrolases"/>
    <property type="match status" value="1"/>
</dbReference>
<dbReference type="SMART" id="SM00382">
    <property type="entry name" value="AAA"/>
    <property type="match status" value="1"/>
</dbReference>
<keyword evidence="4" id="KW-1185">Reference proteome</keyword>
<dbReference type="InterPro" id="IPR049945">
    <property type="entry name" value="AAA_22"/>
</dbReference>
<protein>
    <submittedName>
        <fullName evidence="3">ATPase</fullName>
    </submittedName>
</protein>
<dbReference type="PANTHER" id="PTHR35894">
    <property type="entry name" value="GENERAL SECRETION PATHWAY PROTEIN A-RELATED"/>
    <property type="match status" value="1"/>
</dbReference>
<sequence length="390" mass="44365">MYEAFFNLKQKPFDLLPNPDFLYMSSSHKRALSYLDYGIRERAGFILLTGEVGSGKTTIIRNLIKKNLDNVILSKVFNTRLDSDQLLAMINDDFGLPVQNKDKITMLRELNAFLIEQFVKGNQAVLIIDEAQNLDHELLEEIRMLSNLETDNAKLLQIILVGQPELRKTLASSSLIQLRQRISINCHIQPLSPNETEQYILHRLERAGDRDAVRFSQETINIIYTYSRGVPRLINIICDFILLAAYVEEKTVIDTPLVQDIIGDLDFEYHFWGSESMDGHIMKEAAGEPSTLSPRNEQLFTAMIGEIHRRLDAVGKESEQTSRRLVEEMTTRIAELENTVRSHQEKTGELIRNMYGGERHAASGGQLSGFPVAETSPSAMGTIFSRMFRL</sequence>
<gene>
    <name evidence="3" type="ORF">GEAMG1_1530</name>
</gene>
<dbReference type="EMBL" id="OW150024">
    <property type="protein sequence ID" value="CAH2031360.1"/>
    <property type="molecule type" value="Genomic_DNA"/>
</dbReference>
<feature type="coiled-coil region" evidence="1">
    <location>
        <begin position="319"/>
        <end position="353"/>
    </location>
</feature>
<dbReference type="PANTHER" id="PTHR35894:SF1">
    <property type="entry name" value="PHOSPHORIBULOKINASE _ URIDINE KINASE FAMILY"/>
    <property type="match status" value="1"/>
</dbReference>
<dbReference type="RefSeq" id="WP_305732189.1">
    <property type="nucleotide sequence ID" value="NZ_OW150024.1"/>
</dbReference>
<dbReference type="SUPFAM" id="SSF52540">
    <property type="entry name" value="P-loop containing nucleoside triphosphate hydrolases"/>
    <property type="match status" value="1"/>
</dbReference>
<dbReference type="NCBIfam" id="TIGR03015">
    <property type="entry name" value="pepcterm_ATPase"/>
    <property type="match status" value="1"/>
</dbReference>
<keyword evidence="1" id="KW-0175">Coiled coil</keyword>
<proteinExistence type="predicted"/>
<dbReference type="InterPro" id="IPR027417">
    <property type="entry name" value="P-loop_NTPase"/>
</dbReference>
<organism evidence="3 4">
    <name type="scientific">Trichlorobacter ammonificans</name>
    <dbReference type="NCBI Taxonomy" id="2916410"/>
    <lineage>
        <taxon>Bacteria</taxon>
        <taxon>Pseudomonadati</taxon>
        <taxon>Thermodesulfobacteriota</taxon>
        <taxon>Desulfuromonadia</taxon>
        <taxon>Geobacterales</taxon>
        <taxon>Geobacteraceae</taxon>
        <taxon>Trichlorobacter</taxon>
    </lineage>
</organism>
<dbReference type="InterPro" id="IPR003593">
    <property type="entry name" value="AAA+_ATPase"/>
</dbReference>
<evidence type="ECO:0000259" key="2">
    <source>
        <dbReference type="SMART" id="SM00382"/>
    </source>
</evidence>